<gene>
    <name evidence="1" type="ORF">D3Y59_15345</name>
</gene>
<evidence type="ECO:0008006" key="3">
    <source>
        <dbReference type="Google" id="ProtNLM"/>
    </source>
</evidence>
<reference evidence="1 2" key="1">
    <citation type="submission" date="2018-09" db="EMBL/GenBank/DDBJ databases">
        <title>Hymenobacter medium sp. nov., isolated from R2A medium.</title>
        <authorList>
            <person name="Yingchao G."/>
        </authorList>
    </citation>
    <scope>NUCLEOTIDE SEQUENCE [LARGE SCALE GENOMIC DNA]</scope>
    <source>
        <strain evidence="2">sh-6</strain>
    </source>
</reference>
<evidence type="ECO:0000313" key="1">
    <source>
        <dbReference type="EMBL" id="AYA38295.1"/>
    </source>
</evidence>
<name>A0A3B7R2Q7_9BACT</name>
<accession>A0A3B7R2Q7</accession>
<sequence>MVKDWRRFISGSLQPLHWRVAPGRMWVRVSCFAVATAALVSGLGGCAPALMPHSANVPVLGAKGAAELRGSTGLNGTEVQGAWAATNHLALTAGGLRYASGRDTRFRSAEVGLGYYAWPGNEVMLAVYAGAGYGSGRAATSGFEGGRETDIRSRYLRPYIQPTLVWQPTERWHLGLAWQVNQVHYLRLLETTRTSAPTPFTVERNGAGLWQTQHQVMLTSSYWLSARWRLVVRVGGAQAGGQSGVAAEPWPLVANLGLTVRLGNAR</sequence>
<dbReference type="KEGG" id="hyh:D3Y59_15345"/>
<keyword evidence="2" id="KW-1185">Reference proteome</keyword>
<dbReference type="EMBL" id="CP032317">
    <property type="protein sequence ID" value="AYA38295.1"/>
    <property type="molecule type" value="Genomic_DNA"/>
</dbReference>
<dbReference type="Proteomes" id="UP000262802">
    <property type="component" value="Chromosome"/>
</dbReference>
<dbReference type="AlphaFoldDB" id="A0A3B7R2Q7"/>
<proteinExistence type="predicted"/>
<protein>
    <recommendedName>
        <fullName evidence="3">Outer membrane protein beta-barrel domain-containing protein</fullName>
    </recommendedName>
</protein>
<organism evidence="1 2">
    <name type="scientific">Hymenobacter oligotrophus</name>
    <dbReference type="NCBI Taxonomy" id="2319843"/>
    <lineage>
        <taxon>Bacteria</taxon>
        <taxon>Pseudomonadati</taxon>
        <taxon>Bacteroidota</taxon>
        <taxon>Cytophagia</taxon>
        <taxon>Cytophagales</taxon>
        <taxon>Hymenobacteraceae</taxon>
        <taxon>Hymenobacter</taxon>
    </lineage>
</organism>
<dbReference type="OrthoDB" id="883686at2"/>
<evidence type="ECO:0000313" key="2">
    <source>
        <dbReference type="Proteomes" id="UP000262802"/>
    </source>
</evidence>